<evidence type="ECO:0000313" key="4">
    <source>
        <dbReference type="EMBL" id="KAK2592856.1"/>
    </source>
</evidence>
<evidence type="ECO:0000256" key="2">
    <source>
        <dbReference type="SAM" id="MobiDB-lite"/>
    </source>
</evidence>
<dbReference type="InterPro" id="IPR050797">
    <property type="entry name" value="Carb_Metab_Trans_Reg"/>
</dbReference>
<name>A0AAJ0FQA8_9HYPO</name>
<feature type="domain" description="Zn(2)-C6 fungal-type" evidence="3">
    <location>
        <begin position="16"/>
        <end position="46"/>
    </location>
</feature>
<feature type="compositionally biased region" description="Low complexity" evidence="2">
    <location>
        <begin position="79"/>
        <end position="88"/>
    </location>
</feature>
<dbReference type="Pfam" id="PF00172">
    <property type="entry name" value="Zn_clus"/>
    <property type="match status" value="1"/>
</dbReference>
<feature type="region of interest" description="Disordered" evidence="2">
    <location>
        <begin position="49"/>
        <end position="100"/>
    </location>
</feature>
<proteinExistence type="predicted"/>
<dbReference type="EMBL" id="JASWJB010000242">
    <property type="protein sequence ID" value="KAK2592856.1"/>
    <property type="molecule type" value="Genomic_DNA"/>
</dbReference>
<dbReference type="SUPFAM" id="SSF57701">
    <property type="entry name" value="Zn2/Cys6 DNA-binding domain"/>
    <property type="match status" value="1"/>
</dbReference>
<dbReference type="InterPro" id="IPR036864">
    <property type="entry name" value="Zn2-C6_fun-type_DNA-bd_sf"/>
</dbReference>
<dbReference type="GO" id="GO:0008270">
    <property type="term" value="F:zinc ion binding"/>
    <property type="evidence" value="ECO:0007669"/>
    <property type="project" value="InterPro"/>
</dbReference>
<dbReference type="PROSITE" id="PS50048">
    <property type="entry name" value="ZN2_CY6_FUNGAL_2"/>
    <property type="match status" value="1"/>
</dbReference>
<evidence type="ECO:0000256" key="1">
    <source>
        <dbReference type="ARBA" id="ARBA00023242"/>
    </source>
</evidence>
<feature type="region of interest" description="Disordered" evidence="2">
    <location>
        <begin position="196"/>
        <end position="227"/>
    </location>
</feature>
<gene>
    <name evidence="4" type="ORF">QQS21_009459</name>
</gene>
<dbReference type="AlphaFoldDB" id="A0AAJ0FQA8"/>
<feature type="compositionally biased region" description="Low complexity" evidence="2">
    <location>
        <begin position="201"/>
        <end position="217"/>
    </location>
</feature>
<dbReference type="CDD" id="cd00067">
    <property type="entry name" value="GAL4"/>
    <property type="match status" value="1"/>
</dbReference>
<keyword evidence="5" id="KW-1185">Reference proteome</keyword>
<evidence type="ECO:0000313" key="5">
    <source>
        <dbReference type="Proteomes" id="UP001251528"/>
    </source>
</evidence>
<dbReference type="PANTHER" id="PTHR31668">
    <property type="entry name" value="GLUCOSE TRANSPORT TRANSCRIPTION REGULATOR RGT1-RELATED-RELATED"/>
    <property type="match status" value="1"/>
</dbReference>
<keyword evidence="1" id="KW-0539">Nucleus</keyword>
<dbReference type="InterPro" id="IPR001138">
    <property type="entry name" value="Zn2Cys6_DnaBD"/>
</dbReference>
<evidence type="ECO:0000259" key="3">
    <source>
        <dbReference type="PROSITE" id="PS50048"/>
    </source>
</evidence>
<dbReference type="Proteomes" id="UP001251528">
    <property type="component" value="Unassembled WGS sequence"/>
</dbReference>
<reference evidence="4" key="1">
    <citation type="submission" date="2023-06" db="EMBL/GenBank/DDBJ databases">
        <title>Conoideocrella luteorostrata (Hypocreales: Clavicipitaceae), a potential biocontrol fungus for elongate hemlock scale in United States Christmas tree production areas.</title>
        <authorList>
            <person name="Barrett H."/>
            <person name="Lovett B."/>
            <person name="Macias A.M."/>
            <person name="Stajich J.E."/>
            <person name="Kasson M.T."/>
        </authorList>
    </citation>
    <scope>NUCLEOTIDE SEQUENCE</scope>
    <source>
        <strain evidence="4">ARSEF 14590</strain>
    </source>
</reference>
<sequence length="465" mass="51109">MQEHSSPNSNVQKHRACDECRTRKLACSKDPDGCERCKREGIRCVYSAQKPMGRPRKRRAAEEPTLEAEVPPIDTTRPSVSHTSTESSSPKHDGSFIQSFDFPPLAEEDTAVNYLDLLPNNFEDIDNTPLYSFPQPSYSHVFGPGDSSLENYGFSLNFPGTDILDGIEFNESELASSSISKHINSSLQQYVADHIPPAEETPPSISSGISSTGETPEPNQKPDTLRPLPNATCGCLSSLYLSLESLNHLPSDVPSAMRATRNAIKVAQDVLDCPQCCNYFFRDPLQPPPVQAMQNLNCLGALVPSACNAYASILEMVDDETDAAKKADRKIFFSFKDVGGLWGLVIDDQGSCSALTAYDNKDLDPDVWKTTVRSILKLDVYGAGGKTGTSPSGIHPQRGLKDIVNQLDRTAKLRHDLMDDLVATGKLPKQSKYLLHHYAPIPPEQRNCTRVIDSARMALDNLIIQ</sequence>
<dbReference type="PROSITE" id="PS00463">
    <property type="entry name" value="ZN2_CY6_FUNGAL_1"/>
    <property type="match status" value="1"/>
</dbReference>
<accession>A0AAJ0FQA8</accession>
<dbReference type="Gene3D" id="4.10.240.10">
    <property type="entry name" value="Zn(2)-C6 fungal-type DNA-binding domain"/>
    <property type="match status" value="1"/>
</dbReference>
<dbReference type="GO" id="GO:0000981">
    <property type="term" value="F:DNA-binding transcription factor activity, RNA polymerase II-specific"/>
    <property type="evidence" value="ECO:0007669"/>
    <property type="project" value="InterPro"/>
</dbReference>
<dbReference type="SMART" id="SM00066">
    <property type="entry name" value="GAL4"/>
    <property type="match status" value="1"/>
</dbReference>
<comment type="caution">
    <text evidence="4">The sequence shown here is derived from an EMBL/GenBank/DDBJ whole genome shotgun (WGS) entry which is preliminary data.</text>
</comment>
<protein>
    <recommendedName>
        <fullName evidence="3">Zn(2)-C6 fungal-type domain-containing protein</fullName>
    </recommendedName>
</protein>
<organism evidence="4 5">
    <name type="scientific">Conoideocrella luteorostrata</name>
    <dbReference type="NCBI Taxonomy" id="1105319"/>
    <lineage>
        <taxon>Eukaryota</taxon>
        <taxon>Fungi</taxon>
        <taxon>Dikarya</taxon>
        <taxon>Ascomycota</taxon>
        <taxon>Pezizomycotina</taxon>
        <taxon>Sordariomycetes</taxon>
        <taxon>Hypocreomycetidae</taxon>
        <taxon>Hypocreales</taxon>
        <taxon>Clavicipitaceae</taxon>
        <taxon>Conoideocrella</taxon>
    </lineage>
</organism>